<dbReference type="Gene3D" id="3.40.1390.30">
    <property type="entry name" value="NIF3 (NGG1p interacting factor 3)-like"/>
    <property type="match status" value="2"/>
</dbReference>
<dbReference type="STRING" id="363253.LI0449"/>
<dbReference type="NCBIfam" id="TIGR00486">
    <property type="entry name" value="YbgI_SA1388"/>
    <property type="match status" value="1"/>
</dbReference>
<dbReference type="eggNOG" id="COG0327">
    <property type="taxonomic scope" value="Bacteria"/>
</dbReference>
<dbReference type="RefSeq" id="WP_011526533.1">
    <property type="nucleotide sequence ID" value="NC_008011.1"/>
</dbReference>
<name>Q1MR73_LAWIP</name>
<dbReference type="GO" id="GO:0005737">
    <property type="term" value="C:cytoplasm"/>
    <property type="evidence" value="ECO:0007669"/>
    <property type="project" value="TreeGrafter"/>
</dbReference>
<dbReference type="Pfam" id="PF01784">
    <property type="entry name" value="DUF34_NIF3"/>
    <property type="match status" value="1"/>
</dbReference>
<dbReference type="InterPro" id="IPR002678">
    <property type="entry name" value="DUF34/NIF3"/>
</dbReference>
<dbReference type="EMBL" id="AM180252">
    <property type="protein sequence ID" value="CAJ54503.1"/>
    <property type="molecule type" value="Genomic_DNA"/>
</dbReference>
<sequence length="265" mass="29450">MNYNNIINIIEEVAPLSVAATWDNSGVQVASSQDEIFCLAVCLDPTPESVYKASELGANMILSHHPLGLRPRFPTIIDNYYSVLKLLLSKNILLYSAHTSLDANLYGPASWLAEVLELHECSVLESIHTTNGVSSQYGFGRIGHFSSPVPVENFCQRIYPLIGEAVPRLIGELPRQIYRVAFCPGAGAEYAAEAARQKADILITGDVKYHQALEFSLPVLDVGHFCLEEEMMRRFSQYLQSVLLDVTVVFVPTQDPLRSFCIKEN</sequence>
<keyword evidence="7" id="KW-1185">Reference proteome</keyword>
<evidence type="ECO:0000256" key="2">
    <source>
        <dbReference type="ARBA" id="ARBA00011643"/>
    </source>
</evidence>
<dbReference type="HOGENOM" id="CLU_037423_1_0_7"/>
<feature type="binding site" evidence="5">
    <location>
        <position position="228"/>
    </location>
    <ligand>
        <name>a divalent metal cation</name>
        <dbReference type="ChEBI" id="CHEBI:60240"/>
        <label>1</label>
    </ligand>
</feature>
<protein>
    <recommendedName>
        <fullName evidence="3">GTP cyclohydrolase 1 type 2 homolog</fullName>
    </recommendedName>
</protein>
<reference evidence="6 7" key="1">
    <citation type="submission" date="2005-11" db="EMBL/GenBank/DDBJ databases">
        <title>The complete genome sequence of Lawsonia intracellularis: the causative agent of proliferative enteropathy.</title>
        <authorList>
            <person name="Kaur K."/>
            <person name="Zhang Q."/>
            <person name="Beckler D."/>
            <person name="Munir S."/>
            <person name="Li L."/>
            <person name="Kinsley K."/>
            <person name="Herron L."/>
            <person name="Peterson A."/>
            <person name="May B."/>
            <person name="Singh S."/>
            <person name="Gebhart C."/>
            <person name="Kapur V."/>
        </authorList>
    </citation>
    <scope>NUCLEOTIDE SEQUENCE [LARGE SCALE GENOMIC DNA]</scope>
    <source>
        <strain evidence="6 7">PHE/MN1-00</strain>
    </source>
</reference>
<dbReference type="AlphaFoldDB" id="Q1MR73"/>
<dbReference type="KEGG" id="lip:LI0449"/>
<evidence type="ECO:0000256" key="3">
    <source>
        <dbReference type="ARBA" id="ARBA00022112"/>
    </source>
</evidence>
<dbReference type="SUPFAM" id="SSF102705">
    <property type="entry name" value="NIF3 (NGG1p interacting factor 3)-like"/>
    <property type="match status" value="1"/>
</dbReference>
<organism evidence="6 7">
    <name type="scientific">Lawsonia intracellularis (strain PHE/MN1-00)</name>
    <dbReference type="NCBI Taxonomy" id="363253"/>
    <lineage>
        <taxon>Bacteria</taxon>
        <taxon>Pseudomonadati</taxon>
        <taxon>Thermodesulfobacteriota</taxon>
        <taxon>Desulfovibrionia</taxon>
        <taxon>Desulfovibrionales</taxon>
        <taxon>Desulfovibrionaceae</taxon>
        <taxon>Lawsonia</taxon>
    </lineage>
</organism>
<feature type="binding site" evidence="5">
    <location>
        <position position="64"/>
    </location>
    <ligand>
        <name>a divalent metal cation</name>
        <dbReference type="ChEBI" id="CHEBI:60240"/>
        <label>2</label>
    </ligand>
</feature>
<evidence type="ECO:0000256" key="5">
    <source>
        <dbReference type="PIRSR" id="PIRSR602678-1"/>
    </source>
</evidence>
<feature type="binding site" evidence="5">
    <location>
        <position position="224"/>
    </location>
    <ligand>
        <name>a divalent metal cation</name>
        <dbReference type="ChEBI" id="CHEBI:60240"/>
        <label>1</label>
    </ligand>
</feature>
<feature type="binding site" evidence="5">
    <location>
        <position position="65"/>
    </location>
    <ligand>
        <name>a divalent metal cation</name>
        <dbReference type="ChEBI" id="CHEBI:60240"/>
        <label>1</label>
    </ligand>
</feature>
<dbReference type="FunFam" id="3.40.1390.30:FF:000001">
    <property type="entry name" value="GTP cyclohydrolase 1 type 2"/>
    <property type="match status" value="1"/>
</dbReference>
<evidence type="ECO:0000313" key="7">
    <source>
        <dbReference type="Proteomes" id="UP000002430"/>
    </source>
</evidence>
<dbReference type="InterPro" id="IPR036069">
    <property type="entry name" value="DUF34/NIF3_sf"/>
</dbReference>
<dbReference type="PANTHER" id="PTHR13799">
    <property type="entry name" value="NGG1 INTERACTING FACTOR 3"/>
    <property type="match status" value="1"/>
</dbReference>
<gene>
    <name evidence="6" type="ordered locus">LI0449</name>
</gene>
<evidence type="ECO:0000313" key="6">
    <source>
        <dbReference type="EMBL" id="CAJ54503.1"/>
    </source>
</evidence>
<feature type="binding site" evidence="5">
    <location>
        <position position="102"/>
    </location>
    <ligand>
        <name>a divalent metal cation</name>
        <dbReference type="ChEBI" id="CHEBI:60240"/>
        <label>1</label>
    </ligand>
</feature>
<dbReference type="GO" id="GO:0046872">
    <property type="term" value="F:metal ion binding"/>
    <property type="evidence" value="ECO:0007669"/>
    <property type="project" value="UniProtKB-KW"/>
</dbReference>
<evidence type="ECO:0000256" key="4">
    <source>
        <dbReference type="ARBA" id="ARBA00022723"/>
    </source>
</evidence>
<accession>Q1MR73</accession>
<dbReference type="OrthoDB" id="9792792at2"/>
<keyword evidence="4 5" id="KW-0479">Metal-binding</keyword>
<evidence type="ECO:0000256" key="1">
    <source>
        <dbReference type="ARBA" id="ARBA00006964"/>
    </source>
</evidence>
<dbReference type="PANTHER" id="PTHR13799:SF14">
    <property type="entry name" value="GTP CYCLOHYDROLASE 1 TYPE 2 HOMOLOG"/>
    <property type="match status" value="1"/>
</dbReference>
<comment type="subunit">
    <text evidence="2">Homohexamer.</text>
</comment>
<proteinExistence type="inferred from homology"/>
<dbReference type="Proteomes" id="UP000002430">
    <property type="component" value="Chromosome"/>
</dbReference>
<comment type="similarity">
    <text evidence="1">Belongs to the GTP cyclohydrolase I type 2/NIF3 family.</text>
</comment>